<gene>
    <name evidence="3" type="ORF">NWFMUON74_39710</name>
</gene>
<dbReference type="RefSeq" id="WP_187683318.1">
    <property type="nucleotide sequence ID" value="NZ_AP023396.1"/>
</dbReference>
<sequence>MPDDYDAARRNLSNYERGLYFELGRAHIRGETPEKGWVRQFEINVGGNIRRLDSARTEGRGVRSRERKSGRVHERETLEQLRRERAALRTGQLTQSGWETVAGEKVPRTVRDELQQMARDFPGRFHHEVISRADALRALELGRSLAAQQLELVRSYQLSRADRARKRLANIREIVRQREVQAKEDRARTEREAREARQRVEREAAERVIREFRLPEVLRRDREEKDAGRVQAREAADEAAAQARARLAQEAVDKAERQRQRDAAKRLAAFRQQAREAAAAGRVVRGGPEIADLLIVGRATPGAEPLHREPPHAGSSRGGRDERGRERGIERTRD</sequence>
<evidence type="ECO:0000313" key="4">
    <source>
        <dbReference type="Proteomes" id="UP000516173"/>
    </source>
</evidence>
<name>A0A7G1KQP1_9NOCA</name>
<evidence type="ECO:0000313" key="3">
    <source>
        <dbReference type="EMBL" id="BCK56199.1"/>
    </source>
</evidence>
<protein>
    <submittedName>
        <fullName evidence="3">Uncharacterized protein</fullName>
    </submittedName>
</protein>
<accession>A0A7G1KQP1</accession>
<feature type="compositionally biased region" description="Basic and acidic residues" evidence="2">
    <location>
        <begin position="318"/>
        <end position="334"/>
    </location>
</feature>
<reference evidence="3 4" key="1">
    <citation type="submission" date="2020-08" db="EMBL/GenBank/DDBJ databases">
        <title>Genome Sequencing of Nocardia wallacei strain FMUON74 and assembly.</title>
        <authorList>
            <person name="Toyokawa M."/>
            <person name="Uesaka K."/>
        </authorList>
    </citation>
    <scope>NUCLEOTIDE SEQUENCE [LARGE SCALE GENOMIC DNA]</scope>
    <source>
        <strain evidence="3 4">FMUON74</strain>
    </source>
</reference>
<keyword evidence="1" id="KW-0175">Coiled coil</keyword>
<feature type="coiled-coil region" evidence="1">
    <location>
        <begin position="238"/>
        <end position="265"/>
    </location>
</feature>
<dbReference type="Proteomes" id="UP000516173">
    <property type="component" value="Chromosome"/>
</dbReference>
<feature type="coiled-coil region" evidence="1">
    <location>
        <begin position="179"/>
        <end position="206"/>
    </location>
</feature>
<feature type="region of interest" description="Disordered" evidence="2">
    <location>
        <begin position="301"/>
        <end position="334"/>
    </location>
</feature>
<dbReference type="AlphaFoldDB" id="A0A7G1KQP1"/>
<organism evidence="3 4">
    <name type="scientific">Nocardia wallacei</name>
    <dbReference type="NCBI Taxonomy" id="480035"/>
    <lineage>
        <taxon>Bacteria</taxon>
        <taxon>Bacillati</taxon>
        <taxon>Actinomycetota</taxon>
        <taxon>Actinomycetes</taxon>
        <taxon>Mycobacteriales</taxon>
        <taxon>Nocardiaceae</taxon>
        <taxon>Nocardia</taxon>
    </lineage>
</organism>
<evidence type="ECO:0000256" key="1">
    <source>
        <dbReference type="SAM" id="Coils"/>
    </source>
</evidence>
<dbReference type="EMBL" id="AP023396">
    <property type="protein sequence ID" value="BCK56199.1"/>
    <property type="molecule type" value="Genomic_DNA"/>
</dbReference>
<proteinExistence type="predicted"/>
<evidence type="ECO:0000256" key="2">
    <source>
        <dbReference type="SAM" id="MobiDB-lite"/>
    </source>
</evidence>
<dbReference type="GeneID" id="80348466"/>
<dbReference type="KEGG" id="nwl:NWFMUON74_39710"/>
<keyword evidence="4" id="KW-1185">Reference proteome</keyword>